<accession>A0A6G1JLC8</accession>
<keyword evidence="3" id="KW-1185">Reference proteome</keyword>
<organism evidence="2 3">
    <name type="scientific">Lentithecium fluviatile CBS 122367</name>
    <dbReference type="NCBI Taxonomy" id="1168545"/>
    <lineage>
        <taxon>Eukaryota</taxon>
        <taxon>Fungi</taxon>
        <taxon>Dikarya</taxon>
        <taxon>Ascomycota</taxon>
        <taxon>Pezizomycotina</taxon>
        <taxon>Dothideomycetes</taxon>
        <taxon>Pleosporomycetidae</taxon>
        <taxon>Pleosporales</taxon>
        <taxon>Massarineae</taxon>
        <taxon>Lentitheciaceae</taxon>
        <taxon>Lentithecium</taxon>
    </lineage>
</organism>
<name>A0A6G1JLC8_9PLEO</name>
<gene>
    <name evidence="2" type="ORF">K458DRAFT_412650</name>
</gene>
<reference evidence="2" key="1">
    <citation type="journal article" date="2020" name="Stud. Mycol.">
        <title>101 Dothideomycetes genomes: a test case for predicting lifestyles and emergence of pathogens.</title>
        <authorList>
            <person name="Haridas S."/>
            <person name="Albert R."/>
            <person name="Binder M."/>
            <person name="Bloem J."/>
            <person name="Labutti K."/>
            <person name="Salamov A."/>
            <person name="Andreopoulos B."/>
            <person name="Baker S."/>
            <person name="Barry K."/>
            <person name="Bills G."/>
            <person name="Bluhm B."/>
            <person name="Cannon C."/>
            <person name="Castanera R."/>
            <person name="Culley D."/>
            <person name="Daum C."/>
            <person name="Ezra D."/>
            <person name="Gonzalez J."/>
            <person name="Henrissat B."/>
            <person name="Kuo A."/>
            <person name="Liang C."/>
            <person name="Lipzen A."/>
            <person name="Lutzoni F."/>
            <person name="Magnuson J."/>
            <person name="Mondo S."/>
            <person name="Nolan M."/>
            <person name="Ohm R."/>
            <person name="Pangilinan J."/>
            <person name="Park H.-J."/>
            <person name="Ramirez L."/>
            <person name="Alfaro M."/>
            <person name="Sun H."/>
            <person name="Tritt A."/>
            <person name="Yoshinaga Y."/>
            <person name="Zwiers L.-H."/>
            <person name="Turgeon B."/>
            <person name="Goodwin S."/>
            <person name="Spatafora J."/>
            <person name="Crous P."/>
            <person name="Grigoriev I."/>
        </authorList>
    </citation>
    <scope>NUCLEOTIDE SEQUENCE</scope>
    <source>
        <strain evidence="2">CBS 122367</strain>
    </source>
</reference>
<evidence type="ECO:0008006" key="4">
    <source>
        <dbReference type="Google" id="ProtNLM"/>
    </source>
</evidence>
<sequence>MWVPLAVFGPFCGVTGLSLCRKGAPRRWTRESWYLGSNAGWSPPSDGHEGGSGLEGYHDTRYLYRAIQIAVTWIALTRCIQRSSDS</sequence>
<dbReference type="EMBL" id="MU005570">
    <property type="protein sequence ID" value="KAF2691354.1"/>
    <property type="molecule type" value="Genomic_DNA"/>
</dbReference>
<evidence type="ECO:0000313" key="2">
    <source>
        <dbReference type="EMBL" id="KAF2691354.1"/>
    </source>
</evidence>
<protein>
    <recommendedName>
        <fullName evidence="4">Secreted protein</fullName>
    </recommendedName>
</protein>
<keyword evidence="1" id="KW-0732">Signal</keyword>
<dbReference type="Proteomes" id="UP000799291">
    <property type="component" value="Unassembled WGS sequence"/>
</dbReference>
<dbReference type="AlphaFoldDB" id="A0A6G1JLC8"/>
<feature type="signal peptide" evidence="1">
    <location>
        <begin position="1"/>
        <end position="16"/>
    </location>
</feature>
<evidence type="ECO:0000256" key="1">
    <source>
        <dbReference type="SAM" id="SignalP"/>
    </source>
</evidence>
<feature type="chain" id="PRO_5026333826" description="Secreted protein" evidence="1">
    <location>
        <begin position="17"/>
        <end position="86"/>
    </location>
</feature>
<proteinExistence type="predicted"/>
<evidence type="ECO:0000313" key="3">
    <source>
        <dbReference type="Proteomes" id="UP000799291"/>
    </source>
</evidence>